<dbReference type="OrthoDB" id="9788704at2"/>
<dbReference type="Proteomes" id="UP000184080">
    <property type="component" value="Unassembled WGS sequence"/>
</dbReference>
<name>A0A1M6JXY8_9CLOT</name>
<dbReference type="RefSeq" id="WP_073009053.1">
    <property type="nucleotide sequence ID" value="NZ_FQZO01000005.1"/>
</dbReference>
<reference evidence="2 3" key="1">
    <citation type="submission" date="2016-11" db="EMBL/GenBank/DDBJ databases">
        <authorList>
            <person name="Jaros S."/>
            <person name="Januszkiewicz K."/>
            <person name="Wedrychowicz H."/>
        </authorList>
    </citation>
    <scope>NUCLEOTIDE SEQUENCE [LARGE SCALE GENOMIC DNA]</scope>
    <source>
        <strain evidence="2 3">DSM 21864</strain>
    </source>
</reference>
<gene>
    <name evidence="2" type="ORF">SAMN05444401_3273</name>
</gene>
<dbReference type="GO" id="GO:0016301">
    <property type="term" value="F:kinase activity"/>
    <property type="evidence" value="ECO:0007669"/>
    <property type="project" value="UniProtKB-KW"/>
</dbReference>
<dbReference type="GO" id="GO:0050897">
    <property type="term" value="F:cobalt ion binding"/>
    <property type="evidence" value="ECO:0007669"/>
    <property type="project" value="TreeGrafter"/>
</dbReference>
<dbReference type="EMBL" id="FQZO01000005">
    <property type="protein sequence ID" value="SHJ51522.1"/>
    <property type="molecule type" value="Genomic_DNA"/>
</dbReference>
<dbReference type="PANTHER" id="PTHR38430">
    <property type="entry name" value="PROTEIN-ARGININE KINASE ACTIVATOR PROTEIN"/>
    <property type="match status" value="1"/>
</dbReference>
<keyword evidence="2" id="KW-0418">Kinase</keyword>
<dbReference type="GO" id="GO:0008270">
    <property type="term" value="F:zinc ion binding"/>
    <property type="evidence" value="ECO:0007669"/>
    <property type="project" value="TreeGrafter"/>
</dbReference>
<dbReference type="PIRSF" id="PIRSF015034">
    <property type="entry name" value="YacH"/>
    <property type="match status" value="1"/>
</dbReference>
<dbReference type="GO" id="GO:1990170">
    <property type="term" value="P:stress response to cadmium ion"/>
    <property type="evidence" value="ECO:0007669"/>
    <property type="project" value="TreeGrafter"/>
</dbReference>
<dbReference type="InterPro" id="IPR001943">
    <property type="entry name" value="UVR_dom"/>
</dbReference>
<feature type="domain" description="UVR" evidence="1">
    <location>
        <begin position="133"/>
        <end position="168"/>
    </location>
</feature>
<dbReference type="PROSITE" id="PS50151">
    <property type="entry name" value="UVR"/>
    <property type="match status" value="1"/>
</dbReference>
<keyword evidence="2" id="KW-0808">Transferase</keyword>
<dbReference type="PANTHER" id="PTHR38430:SF1">
    <property type="entry name" value="PROTEIN-ARGININE KINASE ACTIVATOR PROTEIN"/>
    <property type="match status" value="1"/>
</dbReference>
<dbReference type="InterPro" id="IPR036876">
    <property type="entry name" value="UVR_dom_sf"/>
</dbReference>
<proteinExistence type="predicted"/>
<dbReference type="GO" id="GO:1990169">
    <property type="term" value="P:stress response to copper ion"/>
    <property type="evidence" value="ECO:0007669"/>
    <property type="project" value="TreeGrafter"/>
</dbReference>
<dbReference type="STRING" id="1121298.SAMN05444401_3273"/>
<dbReference type="SUPFAM" id="SSF46600">
    <property type="entry name" value="C-terminal UvrC-binding domain of UvrB"/>
    <property type="match status" value="1"/>
</dbReference>
<evidence type="ECO:0000313" key="2">
    <source>
        <dbReference type="EMBL" id="SHJ51522.1"/>
    </source>
</evidence>
<evidence type="ECO:0000259" key="1">
    <source>
        <dbReference type="PROSITE" id="PS50151"/>
    </source>
</evidence>
<dbReference type="GO" id="GO:0046870">
    <property type="term" value="F:cadmium ion binding"/>
    <property type="evidence" value="ECO:0007669"/>
    <property type="project" value="TreeGrafter"/>
</dbReference>
<accession>A0A1M6JXY8</accession>
<dbReference type="InterPro" id="IPR025542">
    <property type="entry name" value="YacH"/>
</dbReference>
<keyword evidence="3" id="KW-1185">Reference proteome</keyword>
<dbReference type="GO" id="GO:0005507">
    <property type="term" value="F:copper ion binding"/>
    <property type="evidence" value="ECO:0007669"/>
    <property type="project" value="TreeGrafter"/>
</dbReference>
<protein>
    <submittedName>
        <fullName evidence="2">Protein arginine kinase activator</fullName>
    </submittedName>
</protein>
<evidence type="ECO:0000313" key="3">
    <source>
        <dbReference type="Proteomes" id="UP000184080"/>
    </source>
</evidence>
<dbReference type="AlphaFoldDB" id="A0A1M6JXY8"/>
<organism evidence="2 3">
    <name type="scientific">Clostridium amylolyticum</name>
    <dbReference type="NCBI Taxonomy" id="1121298"/>
    <lineage>
        <taxon>Bacteria</taxon>
        <taxon>Bacillati</taxon>
        <taxon>Bacillota</taxon>
        <taxon>Clostridia</taxon>
        <taxon>Eubacteriales</taxon>
        <taxon>Clostridiaceae</taxon>
        <taxon>Clostridium</taxon>
    </lineage>
</organism>
<sequence length="170" mass="19459">MLCEKCHENQATVHIVKMINGDKKELNICQSCAEKSQELSFSSDMISPFSFQNILSGFMDYMNKESENAERTEVKCPKCDTSAAEFKRLGLLGCDQCYKTFSSTVTPIVRRVQGKLEHRGKVPKKAGMELVEKKRLLKLKEELQKAIFAEEYEKAALIRDEIKNLQNKQD</sequence>
<dbReference type="Pfam" id="PF02151">
    <property type="entry name" value="UVR"/>
    <property type="match status" value="1"/>
</dbReference>